<reference evidence="3 4" key="1">
    <citation type="submission" date="2018-10" db="EMBL/GenBank/DDBJ databases">
        <authorList>
            <person name="Jung H.S."/>
            <person name="Jeon C.O."/>
        </authorList>
    </citation>
    <scope>NUCLEOTIDE SEQUENCE [LARGE SCALE GENOMIC DNA]</scope>
    <source>
        <strain evidence="3 4">MA-7-27</strain>
    </source>
</reference>
<dbReference type="InterPro" id="IPR032809">
    <property type="entry name" value="Put_HupE_UreJ"/>
</dbReference>
<keyword evidence="1" id="KW-0812">Transmembrane</keyword>
<dbReference type="Pfam" id="PF13795">
    <property type="entry name" value="HupE_UreJ_2"/>
    <property type="match status" value="1"/>
</dbReference>
<gene>
    <name evidence="3" type="ORF">D9R08_07255</name>
</gene>
<dbReference type="OrthoDB" id="9808870at2"/>
<dbReference type="AlphaFoldDB" id="A0A3L9Y8G2"/>
<keyword evidence="1" id="KW-1133">Transmembrane helix</keyword>
<keyword evidence="2" id="KW-0732">Signal</keyword>
<keyword evidence="4" id="KW-1185">Reference proteome</keyword>
<comment type="caution">
    <text evidence="3">The sequence shown here is derived from an EMBL/GenBank/DDBJ whole genome shotgun (WGS) entry which is preliminary data.</text>
</comment>
<dbReference type="Proteomes" id="UP000281343">
    <property type="component" value="Unassembled WGS sequence"/>
</dbReference>
<feature type="transmembrane region" description="Helical" evidence="1">
    <location>
        <begin position="255"/>
        <end position="273"/>
    </location>
</feature>
<dbReference type="EMBL" id="RCNT01000003">
    <property type="protein sequence ID" value="RMA42593.1"/>
    <property type="molecule type" value="Genomic_DNA"/>
</dbReference>
<sequence>MSPFTMLRVVLVSMALVITTWPAAAHEIRPTIGDISVTQTNATLSLRLALEALVADIDLGAVNDTNDAPEAALYDRLRAMAPADLEAAFRAAWPRISDGFIIELNGTRLTPEIVSVDIPETGDTDLPRDSFLTIAADLPPGDAGVRVGLSPALGTFIPRQVGGGEDAYEGFLDGGELTPALPRAEVLTEGAGAVFLRYIVAGFDHIIPKGLDHILFVLGLFFFSMHIRPLLFQVTAFTLAHTITLALASTGVVSVPASVVEPLIAASIVYVGIENTLGRGNMRARTALVFAFGLLHGLGFASVLGDFGIATERFGWALAGFNIGVELGQLAVIAGAFLTVGLWFGKKEFYRPLIAVPASLAIAAVGAYWVVERTLL</sequence>
<evidence type="ECO:0000313" key="4">
    <source>
        <dbReference type="Proteomes" id="UP000281343"/>
    </source>
</evidence>
<name>A0A3L9Y8G2_9RHOB</name>
<proteinExistence type="predicted"/>
<feature type="chain" id="PRO_5018129227" evidence="2">
    <location>
        <begin position="26"/>
        <end position="376"/>
    </location>
</feature>
<keyword evidence="1" id="KW-0472">Membrane</keyword>
<feature type="transmembrane region" description="Helical" evidence="1">
    <location>
        <begin position="352"/>
        <end position="371"/>
    </location>
</feature>
<accession>A0A3L9Y8G2</accession>
<feature type="signal peptide" evidence="2">
    <location>
        <begin position="1"/>
        <end position="25"/>
    </location>
</feature>
<protein>
    <submittedName>
        <fullName evidence="3">HupE/UreJ family protein</fullName>
    </submittedName>
</protein>
<evidence type="ECO:0000313" key="3">
    <source>
        <dbReference type="EMBL" id="RMA42593.1"/>
    </source>
</evidence>
<evidence type="ECO:0000256" key="1">
    <source>
        <dbReference type="SAM" id="Phobius"/>
    </source>
</evidence>
<evidence type="ECO:0000256" key="2">
    <source>
        <dbReference type="SAM" id="SignalP"/>
    </source>
</evidence>
<feature type="transmembrane region" description="Helical" evidence="1">
    <location>
        <begin position="327"/>
        <end position="345"/>
    </location>
</feature>
<organism evidence="3 4">
    <name type="scientific">Rhodophyticola porphyridii</name>
    <dbReference type="NCBI Taxonomy" id="1852017"/>
    <lineage>
        <taxon>Bacteria</taxon>
        <taxon>Pseudomonadati</taxon>
        <taxon>Pseudomonadota</taxon>
        <taxon>Alphaproteobacteria</taxon>
        <taxon>Rhodobacterales</taxon>
        <taxon>Roseobacteraceae</taxon>
        <taxon>Rhodophyticola</taxon>
    </lineage>
</organism>
<feature type="transmembrane region" description="Helical" evidence="1">
    <location>
        <begin position="285"/>
        <end position="307"/>
    </location>
</feature>